<dbReference type="SUPFAM" id="SSF56529">
    <property type="entry name" value="FAH"/>
    <property type="match status" value="1"/>
</dbReference>
<name>A0ABU0JKX6_9HYPH</name>
<dbReference type="EMBL" id="JAUSVX010000028">
    <property type="protein sequence ID" value="MDQ0474933.1"/>
    <property type="molecule type" value="Genomic_DNA"/>
</dbReference>
<evidence type="ECO:0000259" key="3">
    <source>
        <dbReference type="Pfam" id="PF01557"/>
    </source>
</evidence>
<evidence type="ECO:0000256" key="2">
    <source>
        <dbReference type="ARBA" id="ARBA00022723"/>
    </source>
</evidence>
<comment type="caution">
    <text evidence="4">The sequence shown here is derived from an EMBL/GenBank/DDBJ whole genome shotgun (WGS) entry which is preliminary data.</text>
</comment>
<evidence type="ECO:0000256" key="1">
    <source>
        <dbReference type="ARBA" id="ARBA00010211"/>
    </source>
</evidence>
<dbReference type="Pfam" id="PF01557">
    <property type="entry name" value="FAA_hydrolase"/>
    <property type="match status" value="1"/>
</dbReference>
<accession>A0ABU0JKX6</accession>
<dbReference type="Proteomes" id="UP001242480">
    <property type="component" value="Unassembled WGS sequence"/>
</dbReference>
<dbReference type="RefSeq" id="WP_307285397.1">
    <property type="nucleotide sequence ID" value="NZ_JAUSVX010000028.1"/>
</dbReference>
<dbReference type="PANTHER" id="PTHR42796:SF4">
    <property type="entry name" value="FUMARYLACETOACETATE HYDROLASE DOMAIN-CONTAINING PROTEIN 2A"/>
    <property type="match status" value="1"/>
</dbReference>
<dbReference type="InterPro" id="IPR011234">
    <property type="entry name" value="Fumarylacetoacetase-like_C"/>
</dbReference>
<evidence type="ECO:0000313" key="4">
    <source>
        <dbReference type="EMBL" id="MDQ0474933.1"/>
    </source>
</evidence>
<dbReference type="InterPro" id="IPR051121">
    <property type="entry name" value="FAH"/>
</dbReference>
<keyword evidence="2" id="KW-0479">Metal-binding</keyword>
<feature type="domain" description="Fumarylacetoacetase-like C-terminal" evidence="3">
    <location>
        <begin position="76"/>
        <end position="286"/>
    </location>
</feature>
<sequence length="300" mass="32193">MRYVSLRLPEGIVPGVVDADEIVLLSPLFADLVAVIEGGVAAREAVGALVRERSSRRVPLAGAALAPPITRFRRDVLCTGWNYWDHFEEGRAARPAQERPKAPTFFTKGPDAVIGPHDDIAVDPAISPTWDYEAELALVFGRAGRSIPATQALDHVFGYCLANDVSQRDLQRRHGGQWMKGKSIDATTPLGPMLVTADEIDPSDLQLECAVNGQVLQRASTRQMAFAIPDLVAELSFGMTVRPGDVLLTGTPSGVGQSRQPPLFLKDGDEVVVTGEGLGALRNRVRAVDLAGASAIRLEA</sequence>
<dbReference type="PANTHER" id="PTHR42796">
    <property type="entry name" value="FUMARYLACETOACETATE HYDROLASE DOMAIN-CONTAINING PROTEIN 2A-RELATED"/>
    <property type="match status" value="1"/>
</dbReference>
<evidence type="ECO:0000313" key="5">
    <source>
        <dbReference type="Proteomes" id="UP001242480"/>
    </source>
</evidence>
<protein>
    <submittedName>
        <fullName evidence="4">2-keto-4-pentenoate hydratase/2-oxohepta-3-ene-1,7-dioic acid hydratase in catechol pathway</fullName>
    </submittedName>
</protein>
<organism evidence="4 5">
    <name type="scientific">Labrys wisconsinensis</name>
    <dbReference type="NCBI Taxonomy" id="425677"/>
    <lineage>
        <taxon>Bacteria</taxon>
        <taxon>Pseudomonadati</taxon>
        <taxon>Pseudomonadota</taxon>
        <taxon>Alphaproteobacteria</taxon>
        <taxon>Hyphomicrobiales</taxon>
        <taxon>Xanthobacteraceae</taxon>
        <taxon>Labrys</taxon>
    </lineage>
</organism>
<reference evidence="4 5" key="1">
    <citation type="submission" date="2023-07" db="EMBL/GenBank/DDBJ databases">
        <title>Genomic Encyclopedia of Type Strains, Phase IV (KMG-IV): sequencing the most valuable type-strain genomes for metagenomic binning, comparative biology and taxonomic classification.</title>
        <authorList>
            <person name="Goeker M."/>
        </authorList>
    </citation>
    <scope>NUCLEOTIDE SEQUENCE [LARGE SCALE GENOMIC DNA]</scope>
    <source>
        <strain evidence="4 5">DSM 19619</strain>
    </source>
</reference>
<keyword evidence="5" id="KW-1185">Reference proteome</keyword>
<comment type="similarity">
    <text evidence="1">Belongs to the FAH family.</text>
</comment>
<dbReference type="Gene3D" id="3.90.850.10">
    <property type="entry name" value="Fumarylacetoacetase-like, C-terminal domain"/>
    <property type="match status" value="1"/>
</dbReference>
<gene>
    <name evidence="4" type="ORF">QO011_007975</name>
</gene>
<dbReference type="InterPro" id="IPR036663">
    <property type="entry name" value="Fumarylacetoacetase_C_sf"/>
</dbReference>
<proteinExistence type="inferred from homology"/>